<evidence type="ECO:0000313" key="3">
    <source>
        <dbReference type="Proteomes" id="UP001459277"/>
    </source>
</evidence>
<dbReference type="AlphaFoldDB" id="A0AAW2DDC3"/>
<feature type="domain" description="hAT-like transposase RNase-H fold" evidence="1">
    <location>
        <begin position="2"/>
        <end position="75"/>
    </location>
</feature>
<dbReference type="EMBL" id="JAZDWU010000003">
    <property type="protein sequence ID" value="KAL0008587.1"/>
    <property type="molecule type" value="Genomic_DNA"/>
</dbReference>
<organism evidence="2 3">
    <name type="scientific">Lithocarpus litseifolius</name>
    <dbReference type="NCBI Taxonomy" id="425828"/>
    <lineage>
        <taxon>Eukaryota</taxon>
        <taxon>Viridiplantae</taxon>
        <taxon>Streptophyta</taxon>
        <taxon>Embryophyta</taxon>
        <taxon>Tracheophyta</taxon>
        <taxon>Spermatophyta</taxon>
        <taxon>Magnoliopsida</taxon>
        <taxon>eudicotyledons</taxon>
        <taxon>Gunneridae</taxon>
        <taxon>Pentapetalae</taxon>
        <taxon>rosids</taxon>
        <taxon>fabids</taxon>
        <taxon>Fagales</taxon>
        <taxon>Fagaceae</taxon>
        <taxon>Lithocarpus</taxon>
    </lineage>
</organism>
<dbReference type="PANTHER" id="PTHR23272:SF166">
    <property type="entry name" value="ZINC FINGER BED DOMAIN-CONTAINING PROTEIN RICESLEEPER 2-LIKE ISOFORM X1"/>
    <property type="match status" value="1"/>
</dbReference>
<sequence length="157" mass="18282">MEDDDIVISDMAKIMKENFDKYWDCYSIVLPFAIILDPQYKLQFVEFNSRRLYCTNGTKIVMDLHDKLYSIFNGYLRATNYEAHNMAENASSSGANEKVRDADIVGFDTFESQIFGSIDSKSQLDVYLEETRFDHNTHMDLDILQCWESNYSCFNGL</sequence>
<comment type="caution">
    <text evidence="2">The sequence shown here is derived from an EMBL/GenBank/DDBJ whole genome shotgun (WGS) entry which is preliminary data.</text>
</comment>
<dbReference type="InterPro" id="IPR025525">
    <property type="entry name" value="hAT-like_transposase_RNase-H"/>
</dbReference>
<dbReference type="SUPFAM" id="SSF53098">
    <property type="entry name" value="Ribonuclease H-like"/>
    <property type="match status" value="1"/>
</dbReference>
<evidence type="ECO:0000259" key="1">
    <source>
        <dbReference type="Pfam" id="PF14372"/>
    </source>
</evidence>
<proteinExistence type="predicted"/>
<keyword evidence="3" id="KW-1185">Reference proteome</keyword>
<accession>A0AAW2DDC3</accession>
<dbReference type="Pfam" id="PF14372">
    <property type="entry name" value="hAT-like_RNase-H"/>
    <property type="match status" value="1"/>
</dbReference>
<reference evidence="2 3" key="1">
    <citation type="submission" date="2024-01" db="EMBL/GenBank/DDBJ databases">
        <title>A telomere-to-telomere, gap-free genome of sweet tea (Lithocarpus litseifolius).</title>
        <authorList>
            <person name="Zhou J."/>
        </authorList>
    </citation>
    <scope>NUCLEOTIDE SEQUENCE [LARGE SCALE GENOMIC DNA]</scope>
    <source>
        <strain evidence="2">Zhou-2022a</strain>
        <tissue evidence="2">Leaf</tissue>
    </source>
</reference>
<name>A0AAW2DDC3_9ROSI</name>
<dbReference type="PANTHER" id="PTHR23272">
    <property type="entry name" value="BED FINGER-RELATED"/>
    <property type="match status" value="1"/>
</dbReference>
<dbReference type="InterPro" id="IPR012337">
    <property type="entry name" value="RNaseH-like_sf"/>
</dbReference>
<dbReference type="Proteomes" id="UP001459277">
    <property type="component" value="Unassembled WGS sequence"/>
</dbReference>
<evidence type="ECO:0000313" key="2">
    <source>
        <dbReference type="EMBL" id="KAL0008587.1"/>
    </source>
</evidence>
<dbReference type="GO" id="GO:0003677">
    <property type="term" value="F:DNA binding"/>
    <property type="evidence" value="ECO:0007669"/>
    <property type="project" value="InterPro"/>
</dbReference>
<protein>
    <recommendedName>
        <fullName evidence="1">hAT-like transposase RNase-H fold domain-containing protein</fullName>
    </recommendedName>
</protein>
<gene>
    <name evidence="2" type="ORF">SO802_010089</name>
</gene>